<dbReference type="PANTHER" id="PTHR31793">
    <property type="entry name" value="4-HYDROXYBENZOYL-COA THIOESTERASE FAMILY MEMBER"/>
    <property type="match status" value="1"/>
</dbReference>
<gene>
    <name evidence="2" type="ORF">H2508_05935</name>
</gene>
<dbReference type="EMBL" id="JACFXU010000013">
    <property type="protein sequence ID" value="MBA6412649.1"/>
    <property type="molecule type" value="Genomic_DNA"/>
</dbReference>
<dbReference type="Proteomes" id="UP000539350">
    <property type="component" value="Unassembled WGS sequence"/>
</dbReference>
<dbReference type="RefSeq" id="WP_182170067.1">
    <property type="nucleotide sequence ID" value="NZ_JACFXU010000013.1"/>
</dbReference>
<sequence length="169" mass="19120">MMTDALLEAPFVTLQVTVPSQWIDINGHMNATHYGLVIYDAHVKLTEILGLGEDYVNASHCSKAVLESHLIYEREVSEGDQLEVHSWLLAIDHKRLHFFHELFNLSKGFRAAASEQVDVHMDLKARRSSPIPDNLQQSLRKIVKAHLAQPRPEGVGSTIRPPKNTWLKP</sequence>
<comment type="caution">
    <text evidence="2">The sequence shown here is derived from an EMBL/GenBank/DDBJ whole genome shotgun (WGS) entry which is preliminary data.</text>
</comment>
<protein>
    <submittedName>
        <fullName evidence="2">Thioesterase family protein</fullName>
    </submittedName>
</protein>
<organism evidence="2 3">
    <name type="scientific">Sediminihaliea albiluteola</name>
    <dbReference type="NCBI Taxonomy" id="2758564"/>
    <lineage>
        <taxon>Bacteria</taxon>
        <taxon>Pseudomonadati</taxon>
        <taxon>Pseudomonadota</taxon>
        <taxon>Gammaproteobacteria</taxon>
        <taxon>Cellvibrionales</taxon>
        <taxon>Halieaceae</taxon>
        <taxon>Sediminihaliea</taxon>
    </lineage>
</organism>
<accession>A0A7W2TVJ1</accession>
<feature type="region of interest" description="Disordered" evidence="1">
    <location>
        <begin position="149"/>
        <end position="169"/>
    </location>
</feature>
<dbReference type="AlphaFoldDB" id="A0A7W2TVJ1"/>
<dbReference type="CDD" id="cd00586">
    <property type="entry name" value="4HBT"/>
    <property type="match status" value="1"/>
</dbReference>
<dbReference type="InterPro" id="IPR029069">
    <property type="entry name" value="HotDog_dom_sf"/>
</dbReference>
<reference evidence="2 3" key="1">
    <citation type="submission" date="2020-07" db="EMBL/GenBank/DDBJ databases">
        <title>Halieaceae bacterium, F7430, whole genome shotgun sequencing project.</title>
        <authorList>
            <person name="Jiang S."/>
            <person name="Liu Z.W."/>
            <person name="Du Z.J."/>
        </authorList>
    </citation>
    <scope>NUCLEOTIDE SEQUENCE [LARGE SCALE GENOMIC DNA]</scope>
    <source>
        <strain evidence="2 3">F7430</strain>
    </source>
</reference>
<keyword evidence="3" id="KW-1185">Reference proteome</keyword>
<dbReference type="Gene3D" id="3.10.129.10">
    <property type="entry name" value="Hotdog Thioesterase"/>
    <property type="match status" value="1"/>
</dbReference>
<dbReference type="Pfam" id="PF13279">
    <property type="entry name" value="4HBT_2"/>
    <property type="match status" value="1"/>
</dbReference>
<dbReference type="GO" id="GO:0047617">
    <property type="term" value="F:fatty acyl-CoA hydrolase activity"/>
    <property type="evidence" value="ECO:0007669"/>
    <property type="project" value="TreeGrafter"/>
</dbReference>
<evidence type="ECO:0000313" key="3">
    <source>
        <dbReference type="Proteomes" id="UP000539350"/>
    </source>
</evidence>
<dbReference type="InterPro" id="IPR050563">
    <property type="entry name" value="4-hydroxybenzoyl-CoA_TE"/>
</dbReference>
<evidence type="ECO:0000313" key="2">
    <source>
        <dbReference type="EMBL" id="MBA6412649.1"/>
    </source>
</evidence>
<evidence type="ECO:0000256" key="1">
    <source>
        <dbReference type="SAM" id="MobiDB-lite"/>
    </source>
</evidence>
<name>A0A7W2TVJ1_9GAMM</name>
<dbReference type="PANTHER" id="PTHR31793:SF2">
    <property type="entry name" value="BLR1345 PROTEIN"/>
    <property type="match status" value="1"/>
</dbReference>
<proteinExistence type="predicted"/>
<dbReference type="SUPFAM" id="SSF54637">
    <property type="entry name" value="Thioesterase/thiol ester dehydrase-isomerase"/>
    <property type="match status" value="1"/>
</dbReference>